<dbReference type="EMBL" id="JABELV010000010">
    <property type="protein sequence ID" value="KAG7571164.1"/>
    <property type="molecule type" value="Genomic_DNA"/>
</dbReference>
<dbReference type="PANTHER" id="PTHR36223:SF1">
    <property type="entry name" value="TRANSCRIPTION ELONGATION FACTOR EAF N-TERMINAL DOMAIN-CONTAINING PROTEIN"/>
    <property type="match status" value="1"/>
</dbReference>
<accession>A0A8K0NVB6</accession>
<protein>
    <recommendedName>
        <fullName evidence="2">DUF7918 domain-containing protein</fullName>
    </recommendedName>
</protein>
<evidence type="ECO:0000313" key="3">
    <source>
        <dbReference type="EMBL" id="KAG7571164.1"/>
    </source>
</evidence>
<feature type="domain" description="DUF7918" evidence="2">
    <location>
        <begin position="10"/>
        <end position="230"/>
    </location>
</feature>
<dbReference type="AlphaFoldDB" id="A0A8K0NVB6"/>
<keyword evidence="4" id="KW-1185">Reference proteome</keyword>
<feature type="compositionally biased region" description="Low complexity" evidence="1">
    <location>
        <begin position="250"/>
        <end position="259"/>
    </location>
</feature>
<name>A0A8K0NVB6_9TREE</name>
<feature type="compositionally biased region" description="Basic and acidic residues" evidence="1">
    <location>
        <begin position="277"/>
        <end position="328"/>
    </location>
</feature>
<sequence>MWLPCRDDTIKIKVQVEGRSLPVYQVKHFSDAEPLRSEGWICSEEGKTYKVVADTSGYTAHQRNKHKHLKAKLKVDGIVTQTYGLIDHTREIAEFEGPELDAQSYQEYKFAKPQLLAEDAEEDEGSGGGILSAACGSIEVTFMRLQYKETKRRSVYQPQAVQMTGAVSEKSKKGAMSLVTQLGEIKQMEESIYTCTTLSVQDQDSSPYCKLTLRYGSKSLLMAMDIVPRDADARERSDSQTSDPDESELNSELNSNLDSLSEDDDDESRKPRIPSPDPERIAAEERLRRAREEVEATERAEERLRRAREEMEAAVQAEERLQRARKELEEAEQLASSLQQPTANASTSKLTTKRRRGGEDEDDKATVKRKLQSEMTESLKRYHGTTIDLTSDDETPVMIVKGETLDLTGA</sequence>
<organism evidence="3 4">
    <name type="scientific">Filobasidium floriforme</name>
    <dbReference type="NCBI Taxonomy" id="5210"/>
    <lineage>
        <taxon>Eukaryota</taxon>
        <taxon>Fungi</taxon>
        <taxon>Dikarya</taxon>
        <taxon>Basidiomycota</taxon>
        <taxon>Agaricomycotina</taxon>
        <taxon>Tremellomycetes</taxon>
        <taxon>Filobasidiales</taxon>
        <taxon>Filobasidiaceae</taxon>
        <taxon>Filobasidium</taxon>
    </lineage>
</organism>
<reference evidence="3" key="1">
    <citation type="submission" date="2020-04" db="EMBL/GenBank/DDBJ databases">
        <title>Analysis of mating type loci in Filobasidium floriforme.</title>
        <authorList>
            <person name="Nowrousian M."/>
        </authorList>
    </citation>
    <scope>NUCLEOTIDE SEQUENCE</scope>
    <source>
        <strain evidence="3">CBS 6242</strain>
    </source>
</reference>
<evidence type="ECO:0000259" key="2">
    <source>
        <dbReference type="Pfam" id="PF25534"/>
    </source>
</evidence>
<feature type="compositionally biased region" description="Polar residues" evidence="1">
    <location>
        <begin position="341"/>
        <end position="350"/>
    </location>
</feature>
<gene>
    <name evidence="3" type="ORF">FFLO_00837</name>
</gene>
<comment type="caution">
    <text evidence="3">The sequence shown here is derived from an EMBL/GenBank/DDBJ whole genome shotgun (WGS) entry which is preliminary data.</text>
</comment>
<dbReference type="InterPro" id="IPR057678">
    <property type="entry name" value="DUF7918"/>
</dbReference>
<dbReference type="PANTHER" id="PTHR36223">
    <property type="entry name" value="BETA-LACTAMASE-TYPE TRANSPEPTIDASE FOLD DOMAIN CONTAINING PROTEIN"/>
    <property type="match status" value="1"/>
</dbReference>
<dbReference type="Pfam" id="PF25534">
    <property type="entry name" value="DUF7918"/>
    <property type="match status" value="1"/>
</dbReference>
<evidence type="ECO:0000256" key="1">
    <source>
        <dbReference type="SAM" id="MobiDB-lite"/>
    </source>
</evidence>
<feature type="region of interest" description="Disordered" evidence="1">
    <location>
        <begin position="231"/>
        <end position="377"/>
    </location>
</feature>
<dbReference type="Proteomes" id="UP000812966">
    <property type="component" value="Unassembled WGS sequence"/>
</dbReference>
<evidence type="ECO:0000313" key="4">
    <source>
        <dbReference type="Proteomes" id="UP000812966"/>
    </source>
</evidence>
<proteinExistence type="predicted"/>